<proteinExistence type="predicted"/>
<protein>
    <submittedName>
        <fullName evidence="1">Uncharacterized protein</fullName>
    </submittedName>
</protein>
<dbReference type="PANTHER" id="PTHR17985">
    <property type="entry name" value="SER/THR-RICH PROTEIN T10 IN DGCR REGION"/>
    <property type="match status" value="1"/>
</dbReference>
<dbReference type="EMBL" id="JANEYG010000046">
    <property type="protein sequence ID" value="KAJ8916015.1"/>
    <property type="molecule type" value="Genomic_DNA"/>
</dbReference>
<evidence type="ECO:0000313" key="2">
    <source>
        <dbReference type="Proteomes" id="UP001159042"/>
    </source>
</evidence>
<dbReference type="GO" id="GO:0009306">
    <property type="term" value="P:protein secretion"/>
    <property type="evidence" value="ECO:0007669"/>
    <property type="project" value="TreeGrafter"/>
</dbReference>
<evidence type="ECO:0000313" key="1">
    <source>
        <dbReference type="EMBL" id="KAJ8916015.1"/>
    </source>
</evidence>
<keyword evidence="2" id="KW-1185">Reference proteome</keyword>
<dbReference type="GO" id="GO:0007030">
    <property type="term" value="P:Golgi organization"/>
    <property type="evidence" value="ECO:0007669"/>
    <property type="project" value="TreeGrafter"/>
</dbReference>
<dbReference type="AlphaFoldDB" id="A0AAV8VPR5"/>
<dbReference type="InterPro" id="IPR008551">
    <property type="entry name" value="TANGO2"/>
</dbReference>
<dbReference type="PANTHER" id="PTHR17985:SF8">
    <property type="entry name" value="TRANSPORT AND GOLGI ORGANIZATION PROTEIN 2 HOMOLOG"/>
    <property type="match status" value="1"/>
</dbReference>
<sequence>MYIVATNNDIVALVRIWSRVEKGVCGSGFATKEYENGKGKKHCAAALLNITGENVSNGCARGRIVRDYLNADIEFHEYVKILEQNKFSGFSLVAVEISKDDAKVFHYSNAPKIFSVYSGSQSIGFGNSPTYTPLSKVTEGRYTFDKIVSKDLSNEEMVAALLELLKSDTSHLPDEELQRRSPMAYSGLSSIFVKIKEAGYGTRAHSIILVDSDWNFQFIEHALKQPINIDKPEWNVTNIQSRL</sequence>
<dbReference type="Pfam" id="PF05742">
    <property type="entry name" value="TANGO2"/>
    <property type="match status" value="1"/>
</dbReference>
<name>A0AAV8VPR5_9CUCU</name>
<organism evidence="1 2">
    <name type="scientific">Exocentrus adspersus</name>
    <dbReference type="NCBI Taxonomy" id="1586481"/>
    <lineage>
        <taxon>Eukaryota</taxon>
        <taxon>Metazoa</taxon>
        <taxon>Ecdysozoa</taxon>
        <taxon>Arthropoda</taxon>
        <taxon>Hexapoda</taxon>
        <taxon>Insecta</taxon>
        <taxon>Pterygota</taxon>
        <taxon>Neoptera</taxon>
        <taxon>Endopterygota</taxon>
        <taxon>Coleoptera</taxon>
        <taxon>Polyphaga</taxon>
        <taxon>Cucujiformia</taxon>
        <taxon>Chrysomeloidea</taxon>
        <taxon>Cerambycidae</taxon>
        <taxon>Lamiinae</taxon>
        <taxon>Acanthocinini</taxon>
        <taxon>Exocentrus</taxon>
    </lineage>
</organism>
<gene>
    <name evidence="1" type="ORF">NQ315_010883</name>
</gene>
<dbReference type="GO" id="GO:0005794">
    <property type="term" value="C:Golgi apparatus"/>
    <property type="evidence" value="ECO:0007669"/>
    <property type="project" value="TreeGrafter"/>
</dbReference>
<reference evidence="1 2" key="1">
    <citation type="journal article" date="2023" name="Insect Mol. Biol.">
        <title>Genome sequencing provides insights into the evolution of gene families encoding plant cell wall-degrading enzymes in longhorned beetles.</title>
        <authorList>
            <person name="Shin N.R."/>
            <person name="Okamura Y."/>
            <person name="Kirsch R."/>
            <person name="Pauchet Y."/>
        </authorList>
    </citation>
    <scope>NUCLEOTIDE SEQUENCE [LARGE SCALE GENOMIC DNA]</scope>
    <source>
        <strain evidence="1">EAD_L_NR</strain>
    </source>
</reference>
<accession>A0AAV8VPR5</accession>
<comment type="caution">
    <text evidence="1">The sequence shown here is derived from an EMBL/GenBank/DDBJ whole genome shotgun (WGS) entry which is preliminary data.</text>
</comment>
<dbReference type="Proteomes" id="UP001159042">
    <property type="component" value="Unassembled WGS sequence"/>
</dbReference>